<dbReference type="EC" id="2.7.11.1" evidence="9"/>
<evidence type="ECO:0000256" key="5">
    <source>
        <dbReference type="PROSITE-ProRule" id="PRU10141"/>
    </source>
</evidence>
<evidence type="ECO:0000256" key="6">
    <source>
        <dbReference type="SAM" id="MobiDB-lite"/>
    </source>
</evidence>
<evidence type="ECO:0000256" key="4">
    <source>
        <dbReference type="ARBA" id="ARBA00022840"/>
    </source>
</evidence>
<evidence type="ECO:0000256" key="3">
    <source>
        <dbReference type="ARBA" id="ARBA00022777"/>
    </source>
</evidence>
<keyword evidence="3 9" id="KW-0418">Kinase</keyword>
<feature type="transmembrane region" description="Helical" evidence="7">
    <location>
        <begin position="44"/>
        <end position="64"/>
    </location>
</feature>
<dbReference type="SUPFAM" id="SSF56112">
    <property type="entry name" value="Protein kinase-like (PK-like)"/>
    <property type="match status" value="1"/>
</dbReference>
<keyword evidence="7" id="KW-0472">Membrane</keyword>
<feature type="compositionally biased region" description="Basic and acidic residues" evidence="6">
    <location>
        <begin position="746"/>
        <end position="762"/>
    </location>
</feature>
<reference evidence="9 10" key="1">
    <citation type="submission" date="2019-08" db="EMBL/GenBank/DDBJ databases">
        <title>Deep-cultivation of Planctomycetes and their phenomic and genomic characterization uncovers novel biology.</title>
        <authorList>
            <person name="Wiegand S."/>
            <person name="Jogler M."/>
            <person name="Boedeker C."/>
            <person name="Pinto D."/>
            <person name="Vollmers J."/>
            <person name="Rivas-Marin E."/>
            <person name="Kohn T."/>
            <person name="Peeters S.H."/>
            <person name="Heuer A."/>
            <person name="Rast P."/>
            <person name="Oberbeckmann S."/>
            <person name="Bunk B."/>
            <person name="Jeske O."/>
            <person name="Meyerdierks A."/>
            <person name="Storesund J.E."/>
            <person name="Kallscheuer N."/>
            <person name="Luecker S."/>
            <person name="Lage O.M."/>
            <person name="Pohl T."/>
            <person name="Merkel B.J."/>
            <person name="Hornburger P."/>
            <person name="Mueller R.-W."/>
            <person name="Bruemmer F."/>
            <person name="Labrenz M."/>
            <person name="Spormann A.M."/>
            <person name="Op Den Camp H."/>
            <person name="Overmann J."/>
            <person name="Amann R."/>
            <person name="Jetten M.S.M."/>
            <person name="Mascher T."/>
            <person name="Medema M.H."/>
            <person name="Devos D.P."/>
            <person name="Kaster A.-K."/>
            <person name="Ovreas L."/>
            <person name="Rohde M."/>
            <person name="Galperin M.Y."/>
            <person name="Jogler C."/>
        </authorList>
    </citation>
    <scope>NUCLEOTIDE SEQUENCE [LARGE SCALE GENOMIC DNA]</scope>
    <source>
        <strain evidence="9 10">LF1</strain>
    </source>
</reference>
<keyword evidence="10" id="KW-1185">Reference proteome</keyword>
<evidence type="ECO:0000256" key="7">
    <source>
        <dbReference type="SAM" id="Phobius"/>
    </source>
</evidence>
<keyword evidence="7" id="KW-1133">Transmembrane helix</keyword>
<keyword evidence="1 9" id="KW-0808">Transferase</keyword>
<dbReference type="PANTHER" id="PTHR43289">
    <property type="entry name" value="MITOGEN-ACTIVATED PROTEIN KINASE KINASE KINASE 20-RELATED"/>
    <property type="match status" value="1"/>
</dbReference>
<dbReference type="Pfam" id="PF00069">
    <property type="entry name" value="Pkinase"/>
    <property type="match status" value="1"/>
</dbReference>
<dbReference type="Gene3D" id="3.30.200.20">
    <property type="entry name" value="Phosphorylase Kinase, domain 1"/>
    <property type="match status" value="1"/>
</dbReference>
<dbReference type="Gene3D" id="1.10.510.10">
    <property type="entry name" value="Transferase(Phosphotransferase) domain 1"/>
    <property type="match status" value="1"/>
</dbReference>
<dbReference type="InterPro" id="IPR011009">
    <property type="entry name" value="Kinase-like_dom_sf"/>
</dbReference>
<dbReference type="InterPro" id="IPR000719">
    <property type="entry name" value="Prot_kinase_dom"/>
</dbReference>
<dbReference type="InterPro" id="IPR017441">
    <property type="entry name" value="Protein_kinase_ATP_BS"/>
</dbReference>
<protein>
    <submittedName>
        <fullName evidence="9">Serine/threonine-protein kinase PknB</fullName>
        <ecNumber evidence="9">2.7.11.1</ecNumber>
    </submittedName>
</protein>
<keyword evidence="7" id="KW-0812">Transmembrane</keyword>
<evidence type="ECO:0000256" key="2">
    <source>
        <dbReference type="ARBA" id="ARBA00022741"/>
    </source>
</evidence>
<dbReference type="AlphaFoldDB" id="A0A5B1CEY2"/>
<organism evidence="9 10">
    <name type="scientific">Rubripirellula obstinata</name>
    <dbReference type="NCBI Taxonomy" id="406547"/>
    <lineage>
        <taxon>Bacteria</taxon>
        <taxon>Pseudomonadati</taxon>
        <taxon>Planctomycetota</taxon>
        <taxon>Planctomycetia</taxon>
        <taxon>Pirellulales</taxon>
        <taxon>Pirellulaceae</taxon>
        <taxon>Rubripirellula</taxon>
    </lineage>
</organism>
<dbReference type="Proteomes" id="UP000322699">
    <property type="component" value="Unassembled WGS sequence"/>
</dbReference>
<dbReference type="OrthoDB" id="6111975at2"/>
<name>A0A5B1CEY2_9BACT</name>
<keyword evidence="4 5" id="KW-0067">ATP-binding</keyword>
<gene>
    <name evidence="9" type="primary">pknB_5</name>
    <name evidence="9" type="ORF">LF1_12950</name>
</gene>
<evidence type="ECO:0000313" key="9">
    <source>
        <dbReference type="EMBL" id="KAA1258772.1"/>
    </source>
</evidence>
<dbReference type="GO" id="GO:0004674">
    <property type="term" value="F:protein serine/threonine kinase activity"/>
    <property type="evidence" value="ECO:0007669"/>
    <property type="project" value="UniProtKB-EC"/>
</dbReference>
<dbReference type="EMBL" id="VRLW01000001">
    <property type="protein sequence ID" value="KAA1258772.1"/>
    <property type="molecule type" value="Genomic_DNA"/>
</dbReference>
<dbReference type="SMART" id="SM00220">
    <property type="entry name" value="S_TKc"/>
    <property type="match status" value="1"/>
</dbReference>
<dbReference type="CDD" id="cd14014">
    <property type="entry name" value="STKc_PknB_like"/>
    <property type="match status" value="1"/>
</dbReference>
<feature type="transmembrane region" description="Helical" evidence="7">
    <location>
        <begin position="379"/>
        <end position="398"/>
    </location>
</feature>
<evidence type="ECO:0000313" key="10">
    <source>
        <dbReference type="Proteomes" id="UP000322699"/>
    </source>
</evidence>
<feature type="domain" description="Protein kinase" evidence="8">
    <location>
        <begin position="425"/>
        <end position="712"/>
    </location>
</feature>
<evidence type="ECO:0000259" key="8">
    <source>
        <dbReference type="PROSITE" id="PS50011"/>
    </source>
</evidence>
<feature type="binding site" evidence="5">
    <location>
        <position position="454"/>
    </location>
    <ligand>
        <name>ATP</name>
        <dbReference type="ChEBI" id="CHEBI:30616"/>
    </ligand>
</feature>
<evidence type="ECO:0000256" key="1">
    <source>
        <dbReference type="ARBA" id="ARBA00022679"/>
    </source>
</evidence>
<proteinExistence type="predicted"/>
<dbReference type="RefSeq" id="WP_068264414.1">
    <property type="nucleotide sequence ID" value="NZ_LWSK01000060.1"/>
</dbReference>
<keyword evidence="2 5" id="KW-0547">Nucleotide-binding</keyword>
<comment type="caution">
    <text evidence="9">The sequence shown here is derived from an EMBL/GenBank/DDBJ whole genome shotgun (WGS) entry which is preliminary data.</text>
</comment>
<accession>A0A5B1CEY2</accession>
<dbReference type="PANTHER" id="PTHR43289:SF6">
    <property type="entry name" value="SERINE_THREONINE-PROTEIN KINASE NEKL-3"/>
    <property type="match status" value="1"/>
</dbReference>
<dbReference type="GO" id="GO:0005524">
    <property type="term" value="F:ATP binding"/>
    <property type="evidence" value="ECO:0007669"/>
    <property type="project" value="UniProtKB-UniRule"/>
</dbReference>
<dbReference type="PROSITE" id="PS00107">
    <property type="entry name" value="PROTEIN_KINASE_ATP"/>
    <property type="match status" value="1"/>
</dbReference>
<dbReference type="InterPro" id="IPR008271">
    <property type="entry name" value="Ser/Thr_kinase_AS"/>
</dbReference>
<feature type="region of interest" description="Disordered" evidence="6">
    <location>
        <begin position="737"/>
        <end position="762"/>
    </location>
</feature>
<sequence>MHSLRRQLDSLGNSLSNSLSNSLGNSLGGGMRSRKRKYSPIRRAVLVTVASLALLFLIASWWIGRTVLASTQQNARDSLQAVLSANVAVLQNWFASEEDYVATMASNDAVQKPAVELIAKSDLSFQWDNKDLVGLDEFSELKQALHSDKHIGWCITNTRDTVVASSIDNLVGQPVTISDHARRSVMSREPTILLPFQSEVAITSTGPLSVPGGPVMGAMMSLLEEEQVVGNLVMLIDPLDRFSELLTIARTGASGETYAFDREGVMLSQSRFEDQLRSAGMLPEDPNIVSTLNVMVRDPGVNIVSGQRPTTSPNEHRLTVMADHATRGGSSENLTGYNDYRGVKVVGVWTWLPKYQMGIATEADVDEVLAPARFLNRSFFAALAMFAIALAGLLFFGFRNEGNHFNATNNNSDEDNINHRRFGRYELGEMLGRGGMGSVYRGKHELLRRPVAIKVLTGRDTGSTTGSMKSGSAASGSASLINPDSITRFEREVQLTASLRHPNTIHIYDYGRADDGTFFYVMEFVDGITLQQLIDHFGAQPPARVIHLLLQICGSLREAHLSGLVHRDVKPANILLTSEAGVIDWIKVLDFGLIKSITSTAEDQSLTQSDTITGTPMYMSPECVRDATESDALSDLYSLGAVGYALLTGKPIFEGTGSVDICMKQLNEMPLRPENRLESKLPDDLQNVLMSCLRKDPKDRPQSIDELASALRSCADAVSWTESDAIHWWEVVYSDAKSSSNGNDVAKQDHETLENKTLENEV</sequence>
<dbReference type="PROSITE" id="PS50011">
    <property type="entry name" value="PROTEIN_KINASE_DOM"/>
    <property type="match status" value="1"/>
</dbReference>
<dbReference type="PROSITE" id="PS00108">
    <property type="entry name" value="PROTEIN_KINASE_ST"/>
    <property type="match status" value="1"/>
</dbReference>